<dbReference type="AlphaFoldDB" id="A0A8J8SL53"/>
<feature type="chain" id="PRO_5035204090" evidence="1">
    <location>
        <begin position="20"/>
        <end position="183"/>
    </location>
</feature>
<dbReference type="Pfam" id="PF00188">
    <property type="entry name" value="CAP"/>
    <property type="match status" value="1"/>
</dbReference>
<proteinExistence type="predicted"/>
<keyword evidence="4" id="KW-1185">Reference proteome</keyword>
<dbReference type="InterPro" id="IPR014044">
    <property type="entry name" value="CAP_dom"/>
</dbReference>
<reference evidence="3" key="1">
    <citation type="submission" date="2020-01" db="EMBL/GenBank/DDBJ databases">
        <authorList>
            <person name="Yang Y."/>
            <person name="Kwon Y.M."/>
        </authorList>
    </citation>
    <scope>NUCLEOTIDE SEQUENCE</scope>
    <source>
        <strain evidence="3">PG104</strain>
    </source>
</reference>
<dbReference type="PANTHER" id="PTHR31157">
    <property type="entry name" value="SCP DOMAIN-CONTAINING PROTEIN"/>
    <property type="match status" value="1"/>
</dbReference>
<evidence type="ECO:0000256" key="1">
    <source>
        <dbReference type="SAM" id="SignalP"/>
    </source>
</evidence>
<accession>A0A8J8SL53</accession>
<dbReference type="CDD" id="cd05379">
    <property type="entry name" value="CAP_bacterial"/>
    <property type="match status" value="1"/>
</dbReference>
<evidence type="ECO:0000259" key="2">
    <source>
        <dbReference type="Pfam" id="PF00188"/>
    </source>
</evidence>
<dbReference type="PROSITE" id="PS51257">
    <property type="entry name" value="PROKAR_LIPOPROTEIN"/>
    <property type="match status" value="1"/>
</dbReference>
<feature type="domain" description="SCP" evidence="2">
    <location>
        <begin position="52"/>
        <end position="165"/>
    </location>
</feature>
<dbReference type="Proteomes" id="UP000679284">
    <property type="component" value="Chromosome"/>
</dbReference>
<dbReference type="KEGG" id="fap:GR316_07185"/>
<gene>
    <name evidence="3" type="ORF">GR316_07185</name>
</gene>
<dbReference type="EMBL" id="CP047289">
    <property type="protein sequence ID" value="QUS36071.1"/>
    <property type="molecule type" value="Genomic_DNA"/>
</dbReference>
<dbReference type="Gene3D" id="3.40.33.10">
    <property type="entry name" value="CAP"/>
    <property type="match status" value="1"/>
</dbReference>
<name>A0A8J8SL53_9RHOB</name>
<evidence type="ECO:0000313" key="4">
    <source>
        <dbReference type="Proteomes" id="UP000679284"/>
    </source>
</evidence>
<feature type="signal peptide" evidence="1">
    <location>
        <begin position="1"/>
        <end position="19"/>
    </location>
</feature>
<sequence>MKHLSLLALCGVVALSACSSTPAVQLGPDGQPVQRAYMIAPGQEAEITYNLLDSMNTLRRAKNLPPLQLNSALIAASKTHARDMSVQNRPWHFGSDGSSPLVRANRVGYSGKLLGEDISETYQTETQTLGDWMGQQGTREVILNPEATDVGIAWFQEPAGKIWWTIMTGAGGGGYTPQMAMSQ</sequence>
<keyword evidence="1" id="KW-0732">Signal</keyword>
<dbReference type="InterPro" id="IPR035940">
    <property type="entry name" value="CAP_sf"/>
</dbReference>
<dbReference type="SUPFAM" id="SSF55797">
    <property type="entry name" value="PR-1-like"/>
    <property type="match status" value="1"/>
</dbReference>
<organism evidence="3 4">
    <name type="scientific">Falsirhodobacter algicola</name>
    <dbReference type="NCBI Taxonomy" id="2692330"/>
    <lineage>
        <taxon>Bacteria</taxon>
        <taxon>Pseudomonadati</taxon>
        <taxon>Pseudomonadota</taxon>
        <taxon>Alphaproteobacteria</taxon>
        <taxon>Rhodobacterales</taxon>
        <taxon>Paracoccaceae</taxon>
        <taxon>Falsirhodobacter</taxon>
    </lineage>
</organism>
<protein>
    <submittedName>
        <fullName evidence="3">CAP domain-containing protein</fullName>
    </submittedName>
</protein>
<evidence type="ECO:0000313" key="3">
    <source>
        <dbReference type="EMBL" id="QUS36071.1"/>
    </source>
</evidence>
<dbReference type="RefSeq" id="WP_211783293.1">
    <property type="nucleotide sequence ID" value="NZ_CP047289.1"/>
</dbReference>
<dbReference type="PANTHER" id="PTHR31157:SF1">
    <property type="entry name" value="SCP DOMAIN-CONTAINING PROTEIN"/>
    <property type="match status" value="1"/>
</dbReference>